<sequence>MNDLTMGSSPVSKEAAAIPSGSTEEVEAEQIQGSSASLNSSRDEAIVYPHGIRLWTMMGMIALLFFLTTIETFIAVTALLAISKELDSFETASWVLSSYQLGYVAVIVISAKLSDILGRKLVLIVSIVIFTALSGGCGAAQNMTQLVVLRAFQGVGAGGCFALCAIMMVELVPPAKLGPVVARTGIAIVMAMILGPILGGAICDHSTWRWIFWLNIPLGAFALLLALVGIPKGFPHHLRPDQSVLADIVPSQTRARIDILGFILVMAATVTFTAGFQEADARFAWDSAYVISLLVLSVVFWAALLLWERHVTRSDGVREPVLPWRFFTNRVLIGIMLGFLLVGGPMAVLNFQLPQRFQLINGMSSFDAGVRIIPFGASFSIGSIASANIASRLKVPAVYITLCGSAFQIIGFALLSTLEASTELHPATYGYEVLCGVGCGVNYQILYLMVPFTTEKRDHAVGMGAANQFRYMGSAFGLAIATSVFNGYGMPRLRDLGITEPTELFLAGDSGMLPESMQEVVRQILSEGYNRQMLVLCAFAAAQVPATLLIFKRKQVIVA</sequence>
<dbReference type="PANTHER" id="PTHR23501">
    <property type="entry name" value="MAJOR FACILITATOR SUPERFAMILY"/>
    <property type="match status" value="1"/>
</dbReference>
<dbReference type="PROSITE" id="PS00216">
    <property type="entry name" value="SUGAR_TRANSPORT_1"/>
    <property type="match status" value="1"/>
</dbReference>
<accession>A0ABY6UT04</accession>
<feature type="transmembrane region" description="Helical" evidence="6">
    <location>
        <begin position="259"/>
        <end position="276"/>
    </location>
</feature>
<evidence type="ECO:0000256" key="2">
    <source>
        <dbReference type="ARBA" id="ARBA00022692"/>
    </source>
</evidence>
<keyword evidence="2 6" id="KW-0812">Transmembrane</keyword>
<feature type="transmembrane region" description="Helical" evidence="6">
    <location>
        <begin position="327"/>
        <end position="348"/>
    </location>
</feature>
<keyword evidence="3 6" id="KW-1133">Transmembrane helix</keyword>
<reference evidence="8 9" key="1">
    <citation type="submission" date="2019-06" db="EMBL/GenBank/DDBJ databases">
        <authorList>
            <person name="Broberg M."/>
        </authorList>
    </citation>
    <scope>NUCLEOTIDE SEQUENCE [LARGE SCALE GENOMIC DNA]</scope>
</reference>
<organism evidence="8 9">
    <name type="scientific">Bionectria ochroleuca</name>
    <name type="common">Gliocladium roseum</name>
    <dbReference type="NCBI Taxonomy" id="29856"/>
    <lineage>
        <taxon>Eukaryota</taxon>
        <taxon>Fungi</taxon>
        <taxon>Dikarya</taxon>
        <taxon>Ascomycota</taxon>
        <taxon>Pezizomycotina</taxon>
        <taxon>Sordariomycetes</taxon>
        <taxon>Hypocreomycetidae</taxon>
        <taxon>Hypocreales</taxon>
        <taxon>Bionectriaceae</taxon>
        <taxon>Clonostachys</taxon>
    </lineage>
</organism>
<feature type="transmembrane region" description="Helical" evidence="6">
    <location>
        <begin position="180"/>
        <end position="198"/>
    </location>
</feature>
<gene>
    <name evidence="8" type="ORF">CLO192961_LOCUS380535</name>
</gene>
<feature type="transmembrane region" description="Helical" evidence="6">
    <location>
        <begin position="429"/>
        <end position="450"/>
    </location>
</feature>
<feature type="domain" description="Major facilitator superfamily (MFS) profile" evidence="7">
    <location>
        <begin position="57"/>
        <end position="555"/>
    </location>
</feature>
<keyword evidence="4 6" id="KW-0472">Membrane</keyword>
<name>A0ABY6UT04_BIOOC</name>
<dbReference type="InterPro" id="IPR005829">
    <property type="entry name" value="Sugar_transporter_CS"/>
</dbReference>
<proteinExistence type="predicted"/>
<evidence type="ECO:0000259" key="7">
    <source>
        <dbReference type="PROSITE" id="PS50850"/>
    </source>
</evidence>
<evidence type="ECO:0000256" key="3">
    <source>
        <dbReference type="ARBA" id="ARBA00022989"/>
    </source>
</evidence>
<feature type="transmembrane region" description="Helical" evidence="6">
    <location>
        <begin position="288"/>
        <end position="307"/>
    </location>
</feature>
<evidence type="ECO:0000256" key="4">
    <source>
        <dbReference type="ARBA" id="ARBA00023136"/>
    </source>
</evidence>
<keyword evidence="9" id="KW-1185">Reference proteome</keyword>
<feature type="transmembrane region" description="Helical" evidence="6">
    <location>
        <begin position="121"/>
        <end position="141"/>
    </location>
</feature>
<feature type="transmembrane region" description="Helical" evidence="6">
    <location>
        <begin position="61"/>
        <end position="82"/>
    </location>
</feature>
<feature type="transmembrane region" description="Helical" evidence="6">
    <location>
        <begin position="147"/>
        <end position="168"/>
    </location>
</feature>
<feature type="transmembrane region" description="Helical" evidence="6">
    <location>
        <begin position="533"/>
        <end position="551"/>
    </location>
</feature>
<feature type="transmembrane region" description="Helical" evidence="6">
    <location>
        <begin position="471"/>
        <end position="489"/>
    </location>
</feature>
<evidence type="ECO:0000256" key="1">
    <source>
        <dbReference type="ARBA" id="ARBA00004141"/>
    </source>
</evidence>
<feature type="compositionally biased region" description="Polar residues" evidence="5">
    <location>
        <begin position="1"/>
        <end position="11"/>
    </location>
</feature>
<feature type="transmembrane region" description="Helical" evidence="6">
    <location>
        <begin position="397"/>
        <end position="417"/>
    </location>
</feature>
<evidence type="ECO:0000313" key="9">
    <source>
        <dbReference type="Proteomes" id="UP000766486"/>
    </source>
</evidence>
<evidence type="ECO:0000256" key="6">
    <source>
        <dbReference type="SAM" id="Phobius"/>
    </source>
</evidence>
<feature type="transmembrane region" description="Helical" evidence="6">
    <location>
        <begin position="94"/>
        <end position="114"/>
    </location>
</feature>
<dbReference type="EMBL" id="CABFNS010000882">
    <property type="protein sequence ID" value="VUC34353.1"/>
    <property type="molecule type" value="Genomic_DNA"/>
</dbReference>
<protein>
    <recommendedName>
        <fullName evidence="7">Major facilitator superfamily (MFS) profile domain-containing protein</fullName>
    </recommendedName>
</protein>
<dbReference type="InterPro" id="IPR020846">
    <property type="entry name" value="MFS_dom"/>
</dbReference>
<dbReference type="PROSITE" id="PS50850">
    <property type="entry name" value="MFS"/>
    <property type="match status" value="1"/>
</dbReference>
<dbReference type="PANTHER" id="PTHR23501:SF43">
    <property type="entry name" value="MULTIDRUG TRANSPORTER, PUTATIVE (AFU_ORTHOLOGUE AFUA_6G03040)-RELATED"/>
    <property type="match status" value="1"/>
</dbReference>
<comment type="subcellular location">
    <subcellularLocation>
        <location evidence="1">Membrane</location>
        <topology evidence="1">Multi-pass membrane protein</topology>
    </subcellularLocation>
</comment>
<dbReference type="Pfam" id="PF07690">
    <property type="entry name" value="MFS_1"/>
    <property type="match status" value="1"/>
</dbReference>
<evidence type="ECO:0000313" key="8">
    <source>
        <dbReference type="EMBL" id="VUC34353.1"/>
    </source>
</evidence>
<dbReference type="SUPFAM" id="SSF103473">
    <property type="entry name" value="MFS general substrate transporter"/>
    <property type="match status" value="2"/>
</dbReference>
<dbReference type="Gene3D" id="1.20.1250.20">
    <property type="entry name" value="MFS general substrate transporter like domains"/>
    <property type="match status" value="1"/>
</dbReference>
<feature type="region of interest" description="Disordered" evidence="5">
    <location>
        <begin position="1"/>
        <end position="23"/>
    </location>
</feature>
<comment type="caution">
    <text evidence="8">The sequence shown here is derived from an EMBL/GenBank/DDBJ whole genome shotgun (WGS) entry which is preliminary data.</text>
</comment>
<evidence type="ECO:0000256" key="5">
    <source>
        <dbReference type="SAM" id="MobiDB-lite"/>
    </source>
</evidence>
<dbReference type="Gene3D" id="1.20.1720.10">
    <property type="entry name" value="Multidrug resistance protein D"/>
    <property type="match status" value="1"/>
</dbReference>
<dbReference type="InterPro" id="IPR036259">
    <property type="entry name" value="MFS_trans_sf"/>
</dbReference>
<dbReference type="Proteomes" id="UP000766486">
    <property type="component" value="Unassembled WGS sequence"/>
</dbReference>
<dbReference type="InterPro" id="IPR011701">
    <property type="entry name" value="MFS"/>
</dbReference>
<feature type="transmembrane region" description="Helical" evidence="6">
    <location>
        <begin position="210"/>
        <end position="230"/>
    </location>
</feature>